<dbReference type="InterPro" id="IPR029072">
    <property type="entry name" value="YebC-like"/>
</dbReference>
<dbReference type="Pfam" id="PF20772">
    <property type="entry name" value="TACO1_YebC_N"/>
    <property type="match status" value="1"/>
</dbReference>
<proteinExistence type="inferred from homology"/>
<dbReference type="NCBIfam" id="TIGR01033">
    <property type="entry name" value="YebC/PmpR family DNA-binding transcriptional regulator"/>
    <property type="match status" value="1"/>
</dbReference>
<dbReference type="InterPro" id="IPR026564">
    <property type="entry name" value="Transcrip_reg_TACO1-like_dom3"/>
</dbReference>
<dbReference type="NCBIfam" id="NF009044">
    <property type="entry name" value="PRK12378.1"/>
    <property type="match status" value="1"/>
</dbReference>
<keyword evidence="4 6" id="KW-0238">DNA-binding</keyword>
<dbReference type="Proteomes" id="UP000228775">
    <property type="component" value="Unassembled WGS sequence"/>
</dbReference>
<dbReference type="PANTHER" id="PTHR12532">
    <property type="entry name" value="TRANSLATIONAL ACTIVATOR OF CYTOCHROME C OXIDASE 1"/>
    <property type="match status" value="1"/>
</dbReference>
<dbReference type="PANTHER" id="PTHR12532:SF6">
    <property type="entry name" value="TRANSCRIPTIONAL REGULATORY PROTEIN YEBC-RELATED"/>
    <property type="match status" value="1"/>
</dbReference>
<dbReference type="SUPFAM" id="SSF75625">
    <property type="entry name" value="YebC-like"/>
    <property type="match status" value="1"/>
</dbReference>
<keyword evidence="5 6" id="KW-0804">Transcription</keyword>
<dbReference type="HAMAP" id="MF_00693">
    <property type="entry name" value="Transcrip_reg_TACO1"/>
    <property type="match status" value="1"/>
</dbReference>
<accession>A0A2M7AXY4</accession>
<keyword evidence="3 6" id="KW-0805">Transcription regulation</keyword>
<gene>
    <name evidence="9" type="ORF">COS76_00965</name>
</gene>
<dbReference type="NCBIfam" id="NF001030">
    <property type="entry name" value="PRK00110.1"/>
    <property type="match status" value="1"/>
</dbReference>
<comment type="subcellular location">
    <subcellularLocation>
        <location evidence="6">Cytoplasm</location>
    </subcellularLocation>
</comment>
<dbReference type="Gene3D" id="3.30.70.980">
    <property type="match status" value="2"/>
</dbReference>
<evidence type="ECO:0000256" key="6">
    <source>
        <dbReference type="HAMAP-Rule" id="MF_00693"/>
    </source>
</evidence>
<evidence type="ECO:0000256" key="4">
    <source>
        <dbReference type="ARBA" id="ARBA00023125"/>
    </source>
</evidence>
<keyword evidence="2 6" id="KW-0963">Cytoplasm</keyword>
<evidence type="ECO:0000313" key="10">
    <source>
        <dbReference type="Proteomes" id="UP000228775"/>
    </source>
</evidence>
<feature type="domain" description="TACO1/YebC-like second and third" evidence="7">
    <location>
        <begin position="82"/>
        <end position="239"/>
    </location>
</feature>
<dbReference type="InterPro" id="IPR002876">
    <property type="entry name" value="Transcrip_reg_TACO1-like"/>
</dbReference>
<dbReference type="GO" id="GO:0005829">
    <property type="term" value="C:cytosol"/>
    <property type="evidence" value="ECO:0007669"/>
    <property type="project" value="TreeGrafter"/>
</dbReference>
<name>A0A2M7AXY4_9BACT</name>
<dbReference type="InterPro" id="IPR049083">
    <property type="entry name" value="TACO1_YebC_N"/>
</dbReference>
<dbReference type="EMBL" id="PEVY01000020">
    <property type="protein sequence ID" value="PIU75403.1"/>
    <property type="molecule type" value="Genomic_DNA"/>
</dbReference>
<evidence type="ECO:0000256" key="1">
    <source>
        <dbReference type="ARBA" id="ARBA00008724"/>
    </source>
</evidence>
<evidence type="ECO:0000313" key="9">
    <source>
        <dbReference type="EMBL" id="PIU75403.1"/>
    </source>
</evidence>
<dbReference type="GO" id="GO:0003677">
    <property type="term" value="F:DNA binding"/>
    <property type="evidence" value="ECO:0007669"/>
    <property type="project" value="UniProtKB-UniRule"/>
</dbReference>
<dbReference type="GO" id="GO:0006355">
    <property type="term" value="P:regulation of DNA-templated transcription"/>
    <property type="evidence" value="ECO:0007669"/>
    <property type="project" value="UniProtKB-UniRule"/>
</dbReference>
<feature type="domain" description="TACO1/YebC-like N-terminal" evidence="8">
    <location>
        <begin position="5"/>
        <end position="76"/>
    </location>
</feature>
<organism evidence="9 10">
    <name type="scientific">Candidatus Portnoybacteria bacterium CG06_land_8_20_14_3_00_39_12</name>
    <dbReference type="NCBI Taxonomy" id="1974809"/>
    <lineage>
        <taxon>Bacteria</taxon>
        <taxon>Candidatus Portnoyibacteriota</taxon>
    </lineage>
</organism>
<evidence type="ECO:0000256" key="2">
    <source>
        <dbReference type="ARBA" id="ARBA00022490"/>
    </source>
</evidence>
<dbReference type="InterPro" id="IPR017856">
    <property type="entry name" value="Integrase-like_N"/>
</dbReference>
<dbReference type="InterPro" id="IPR048300">
    <property type="entry name" value="TACO1_YebC-like_2nd/3rd_dom"/>
</dbReference>
<sequence>MSGHSKWAKLKHFKGALDAKKSAMFTKLGHLITIAAREAGGDPITNFKLRVAIEKANKASLPKENIERAVKRGLGEGEKGQLEEIIYEAFGPGGAAIVIEVLTDNKNRATASIRRIFNRYGGTLGGQNSILWMFERKGILRIADSKKIINLEEMELELIDKGAEDIKEEGGELAIYTKPENLQKVKEFLESKNIAPDYAEVEWFAKNLIKISEGDQKKIDNIFAELDEDPDVNDYYANIE</sequence>
<dbReference type="Gene3D" id="1.10.10.200">
    <property type="match status" value="1"/>
</dbReference>
<dbReference type="FunFam" id="1.10.10.200:FF:000002">
    <property type="entry name" value="Probable transcriptional regulatory protein CLM62_37755"/>
    <property type="match status" value="1"/>
</dbReference>
<dbReference type="AlphaFoldDB" id="A0A2M7AXY4"/>
<evidence type="ECO:0000256" key="5">
    <source>
        <dbReference type="ARBA" id="ARBA00023163"/>
    </source>
</evidence>
<evidence type="ECO:0000256" key="3">
    <source>
        <dbReference type="ARBA" id="ARBA00023015"/>
    </source>
</evidence>
<protein>
    <recommendedName>
        <fullName evidence="6">Probable transcriptional regulatory protein COS76_00965</fullName>
    </recommendedName>
</protein>
<comment type="caution">
    <text evidence="9">The sequence shown here is derived from an EMBL/GenBank/DDBJ whole genome shotgun (WGS) entry which is preliminary data.</text>
</comment>
<dbReference type="Pfam" id="PF01709">
    <property type="entry name" value="Transcrip_reg"/>
    <property type="match status" value="1"/>
</dbReference>
<comment type="similarity">
    <text evidence="1 6">Belongs to the TACO1 family.</text>
</comment>
<reference evidence="10" key="1">
    <citation type="submission" date="2017-09" db="EMBL/GenBank/DDBJ databases">
        <title>Depth-based differentiation of microbial function through sediment-hosted aquifers and enrichment of novel symbionts in the deep terrestrial subsurface.</title>
        <authorList>
            <person name="Probst A.J."/>
            <person name="Ladd B."/>
            <person name="Jarett J.K."/>
            <person name="Geller-Mcgrath D.E."/>
            <person name="Sieber C.M.K."/>
            <person name="Emerson J.B."/>
            <person name="Anantharaman K."/>
            <person name="Thomas B.C."/>
            <person name="Malmstrom R."/>
            <person name="Stieglmeier M."/>
            <person name="Klingl A."/>
            <person name="Woyke T."/>
            <person name="Ryan C.M."/>
            <person name="Banfield J.F."/>
        </authorList>
    </citation>
    <scope>NUCLEOTIDE SEQUENCE [LARGE SCALE GENOMIC DNA]</scope>
</reference>
<evidence type="ECO:0000259" key="8">
    <source>
        <dbReference type="Pfam" id="PF20772"/>
    </source>
</evidence>
<evidence type="ECO:0000259" key="7">
    <source>
        <dbReference type="Pfam" id="PF01709"/>
    </source>
</evidence>